<keyword evidence="3 7" id="KW-0812">Transmembrane</keyword>
<evidence type="ECO:0000256" key="2">
    <source>
        <dbReference type="ARBA" id="ARBA00006948"/>
    </source>
</evidence>
<dbReference type="PANTHER" id="PTHR47830">
    <property type="entry name" value="OS11G0534100 PROTEIN"/>
    <property type="match status" value="1"/>
</dbReference>
<dbReference type="GO" id="GO:0016020">
    <property type="term" value="C:membrane"/>
    <property type="evidence" value="ECO:0007669"/>
    <property type="project" value="UniProtKB-SubCell"/>
</dbReference>
<evidence type="ECO:0000313" key="8">
    <source>
        <dbReference type="EnsemblPlants" id="AUR62042868-RA:cds"/>
    </source>
</evidence>
<sequence length="167" mass="17720">MEVGALASTDDEDSASEPSDSSFDTDDPNPASKPPDLASEWDDLLFVFDVGLAASVCLQGLWALQTGLSLYVEAFIPEGCHRLLDVVSGVEGSTKCELEDSKLRAIAILDFAFLIHVGVVVILVFVVYAVVSKALGVSRRFGGSYEVLPTAADTNHVQLKTLSGTQA</sequence>
<name>A0A803NA69_CHEQI</name>
<dbReference type="InterPro" id="IPR006904">
    <property type="entry name" value="DUF716"/>
</dbReference>
<reference evidence="8" key="2">
    <citation type="submission" date="2021-03" db="UniProtKB">
        <authorList>
            <consortium name="EnsemblPlants"/>
        </authorList>
    </citation>
    <scope>IDENTIFICATION</scope>
</reference>
<keyword evidence="4 7" id="KW-1133">Transmembrane helix</keyword>
<proteinExistence type="inferred from homology"/>
<dbReference type="Pfam" id="PF04819">
    <property type="entry name" value="DUF716"/>
    <property type="match status" value="1"/>
</dbReference>
<evidence type="ECO:0000256" key="1">
    <source>
        <dbReference type="ARBA" id="ARBA00004141"/>
    </source>
</evidence>
<evidence type="ECO:0000256" key="3">
    <source>
        <dbReference type="ARBA" id="ARBA00022692"/>
    </source>
</evidence>
<evidence type="ECO:0000256" key="5">
    <source>
        <dbReference type="ARBA" id="ARBA00023136"/>
    </source>
</evidence>
<feature type="transmembrane region" description="Helical" evidence="7">
    <location>
        <begin position="111"/>
        <end position="131"/>
    </location>
</feature>
<evidence type="ECO:0000313" key="9">
    <source>
        <dbReference type="Proteomes" id="UP000596660"/>
    </source>
</evidence>
<reference evidence="8" key="1">
    <citation type="journal article" date="2017" name="Nature">
        <title>The genome of Chenopodium quinoa.</title>
        <authorList>
            <person name="Jarvis D.E."/>
            <person name="Ho Y.S."/>
            <person name="Lightfoot D.J."/>
            <person name="Schmoeckel S.M."/>
            <person name="Li B."/>
            <person name="Borm T.J.A."/>
            <person name="Ohyanagi H."/>
            <person name="Mineta K."/>
            <person name="Michell C.T."/>
            <person name="Saber N."/>
            <person name="Kharbatia N.M."/>
            <person name="Rupper R.R."/>
            <person name="Sharp A.R."/>
            <person name="Dally N."/>
            <person name="Boughton B.A."/>
            <person name="Woo Y.H."/>
            <person name="Gao G."/>
            <person name="Schijlen E.G.W.M."/>
            <person name="Guo X."/>
            <person name="Momin A.A."/>
            <person name="Negrao S."/>
            <person name="Al-Babili S."/>
            <person name="Gehring C."/>
            <person name="Roessner U."/>
            <person name="Jung C."/>
            <person name="Murphy K."/>
            <person name="Arold S.T."/>
            <person name="Gojobori T."/>
            <person name="van der Linden C.G."/>
            <person name="van Loo E.N."/>
            <person name="Jellen E.N."/>
            <person name="Maughan P.J."/>
            <person name="Tester M."/>
        </authorList>
    </citation>
    <scope>NUCLEOTIDE SEQUENCE [LARGE SCALE GENOMIC DNA]</scope>
    <source>
        <strain evidence="8">cv. PI 614886</strain>
    </source>
</reference>
<dbReference type="Proteomes" id="UP000596660">
    <property type="component" value="Unplaced"/>
</dbReference>
<accession>A0A803NA69</accession>
<dbReference type="PANTHER" id="PTHR47830:SF1">
    <property type="entry name" value="OS11G0534100 PROTEIN"/>
    <property type="match status" value="1"/>
</dbReference>
<dbReference type="EnsemblPlants" id="AUR62042868-RA">
    <property type="protein sequence ID" value="AUR62042868-RA:cds"/>
    <property type="gene ID" value="AUR62042868"/>
</dbReference>
<keyword evidence="9" id="KW-1185">Reference proteome</keyword>
<protein>
    <submittedName>
        <fullName evidence="8">Uncharacterized protein</fullName>
    </submittedName>
</protein>
<comment type="similarity">
    <text evidence="2">Belongs to the TMEM45 family.</text>
</comment>
<evidence type="ECO:0000256" key="7">
    <source>
        <dbReference type="SAM" id="Phobius"/>
    </source>
</evidence>
<evidence type="ECO:0000256" key="4">
    <source>
        <dbReference type="ARBA" id="ARBA00022989"/>
    </source>
</evidence>
<keyword evidence="5 7" id="KW-0472">Membrane</keyword>
<dbReference type="Gramene" id="AUR62042868-RA">
    <property type="protein sequence ID" value="AUR62042868-RA:cds"/>
    <property type="gene ID" value="AUR62042868"/>
</dbReference>
<dbReference type="AlphaFoldDB" id="A0A803NA69"/>
<organism evidence="8 9">
    <name type="scientific">Chenopodium quinoa</name>
    <name type="common">Quinoa</name>
    <dbReference type="NCBI Taxonomy" id="63459"/>
    <lineage>
        <taxon>Eukaryota</taxon>
        <taxon>Viridiplantae</taxon>
        <taxon>Streptophyta</taxon>
        <taxon>Embryophyta</taxon>
        <taxon>Tracheophyta</taxon>
        <taxon>Spermatophyta</taxon>
        <taxon>Magnoliopsida</taxon>
        <taxon>eudicotyledons</taxon>
        <taxon>Gunneridae</taxon>
        <taxon>Pentapetalae</taxon>
        <taxon>Caryophyllales</taxon>
        <taxon>Chenopodiaceae</taxon>
        <taxon>Chenopodioideae</taxon>
        <taxon>Atripliceae</taxon>
        <taxon>Chenopodium</taxon>
    </lineage>
</organism>
<feature type="region of interest" description="Disordered" evidence="6">
    <location>
        <begin position="1"/>
        <end position="34"/>
    </location>
</feature>
<dbReference type="OMA" id="TRCDIES"/>
<evidence type="ECO:0000256" key="6">
    <source>
        <dbReference type="SAM" id="MobiDB-lite"/>
    </source>
</evidence>
<comment type="subcellular location">
    <subcellularLocation>
        <location evidence="1">Membrane</location>
        <topology evidence="1">Multi-pass membrane protein</topology>
    </subcellularLocation>
</comment>